<evidence type="ECO:0000313" key="3">
    <source>
        <dbReference type="EMBL" id="ALG06044.1"/>
    </source>
</evidence>
<keyword evidence="1" id="KW-0812">Transmembrane</keyword>
<evidence type="ECO:0000259" key="2">
    <source>
        <dbReference type="Pfam" id="PF19803"/>
    </source>
</evidence>
<keyword evidence="4" id="KW-1185">Reference proteome</keyword>
<protein>
    <recommendedName>
        <fullName evidence="2">DUF6286 domain-containing protein</fullName>
    </recommendedName>
</protein>
<dbReference type="EMBL" id="CP012752">
    <property type="protein sequence ID" value="ALG06044.1"/>
    <property type="molecule type" value="Genomic_DNA"/>
</dbReference>
<dbReference type="Proteomes" id="UP000063699">
    <property type="component" value="Chromosome"/>
</dbReference>
<proteinExistence type="predicted"/>
<dbReference type="Pfam" id="PF19803">
    <property type="entry name" value="DUF6286"/>
    <property type="match status" value="1"/>
</dbReference>
<keyword evidence="1" id="KW-1133">Transmembrane helix</keyword>
<dbReference type="RefSeq" id="WP_054288020.1">
    <property type="nucleotide sequence ID" value="NZ_CP012752.1"/>
</dbReference>
<accession>A0A0N9HNT2</accession>
<dbReference type="OrthoDB" id="4282971at2"/>
<evidence type="ECO:0000313" key="4">
    <source>
        <dbReference type="Proteomes" id="UP000063699"/>
    </source>
</evidence>
<gene>
    <name evidence="3" type="ORF">AOZ06_03135</name>
</gene>
<reference evidence="3 4" key="1">
    <citation type="submission" date="2015-07" db="EMBL/GenBank/DDBJ databases">
        <title>Genome sequencing of Kibdelosporangium phytohabitans.</title>
        <authorList>
            <person name="Qin S."/>
            <person name="Xing K."/>
        </authorList>
    </citation>
    <scope>NUCLEOTIDE SEQUENCE [LARGE SCALE GENOMIC DNA]</scope>
    <source>
        <strain evidence="3 4">KLBMP1111</strain>
    </source>
</reference>
<feature type="domain" description="DUF6286" evidence="2">
    <location>
        <begin position="68"/>
        <end position="171"/>
    </location>
</feature>
<dbReference type="STRING" id="860235.AOZ06_03135"/>
<dbReference type="AlphaFoldDB" id="A0A0N9HNT2"/>
<feature type="transmembrane region" description="Helical" evidence="1">
    <location>
        <begin position="12"/>
        <end position="34"/>
    </location>
</feature>
<dbReference type="InterPro" id="IPR046253">
    <property type="entry name" value="DUF6286"/>
</dbReference>
<sequence length="177" mass="18658">MIRRPRRGIPAVLTAVVLLGVCVVVAVSVVQLLLDEPPLISYDAVAGRIHQAQWTDLVPAIAGGVVALVGLLLVLSAVVPGKSRILVLTPDGSTTDAAISRTSLRTTLRDAAKVDGVTNAVVTVRRGRVRTVVRTDRTITDGLADAVRAAVEQRLGHIGLARHHDVTVKVKAPRSTP</sequence>
<organism evidence="3 4">
    <name type="scientific">Kibdelosporangium phytohabitans</name>
    <dbReference type="NCBI Taxonomy" id="860235"/>
    <lineage>
        <taxon>Bacteria</taxon>
        <taxon>Bacillati</taxon>
        <taxon>Actinomycetota</taxon>
        <taxon>Actinomycetes</taxon>
        <taxon>Pseudonocardiales</taxon>
        <taxon>Pseudonocardiaceae</taxon>
        <taxon>Kibdelosporangium</taxon>
    </lineage>
</organism>
<dbReference type="KEGG" id="kphy:AOZ06_03135"/>
<name>A0A0N9HNT2_9PSEU</name>
<keyword evidence="1" id="KW-0472">Membrane</keyword>
<evidence type="ECO:0000256" key="1">
    <source>
        <dbReference type="SAM" id="Phobius"/>
    </source>
</evidence>
<feature type="transmembrane region" description="Helical" evidence="1">
    <location>
        <begin position="57"/>
        <end position="79"/>
    </location>
</feature>